<dbReference type="EMBL" id="LN606600">
    <property type="protein sequence ID" value="CEF41291.1"/>
    <property type="molecule type" value="Genomic_DNA"/>
</dbReference>
<evidence type="ECO:0000313" key="3">
    <source>
        <dbReference type="Proteomes" id="UP000056109"/>
    </source>
</evidence>
<protein>
    <submittedName>
        <fullName evidence="1">Uncharacterized protein</fullName>
    </submittedName>
</protein>
<dbReference type="EMBL" id="LN606600">
    <property type="protein sequence ID" value="CEF40791.1"/>
    <property type="molecule type" value="Genomic_DNA"/>
</dbReference>
<dbReference type="Proteomes" id="UP000056109">
    <property type="component" value="Chromosome I"/>
</dbReference>
<proteinExistence type="predicted"/>
<name>A0A0U5EWA2_9PROT</name>
<dbReference type="KEGG" id="asz:ASN_1976"/>
<dbReference type="AlphaFoldDB" id="A0A0U5EWA2"/>
<dbReference type="KEGG" id="asz:ASN_1434"/>
<reference evidence="1" key="1">
    <citation type="submission" date="2014-09" db="EMBL/GenBank/DDBJ databases">
        <authorList>
            <person name="Magalhaes I.L.F."/>
            <person name="Oliveira U."/>
            <person name="Santos F.R."/>
            <person name="Vidigal T.H.D.A."/>
            <person name="Brescovit A.D."/>
            <person name="Santos A.J."/>
        </authorList>
    </citation>
    <scope>NUCLEOTIDE SEQUENCE</scope>
    <source>
        <strain evidence="1">108B</strain>
    </source>
</reference>
<evidence type="ECO:0000313" key="1">
    <source>
        <dbReference type="EMBL" id="CEF40791.1"/>
    </source>
</evidence>
<gene>
    <name evidence="1" type="ORF">ASN_1434</name>
    <name evidence="2" type="ORF">ASN_1976</name>
</gene>
<evidence type="ECO:0000313" key="2">
    <source>
        <dbReference type="EMBL" id="CEF41291.1"/>
    </source>
</evidence>
<dbReference type="RefSeq" id="WP_231948410.1">
    <property type="nucleotide sequence ID" value="NZ_LN606600.1"/>
</dbReference>
<accession>A0A0U5EWA2</accession>
<reference evidence="3" key="2">
    <citation type="submission" date="2014-09" db="EMBL/GenBank/DDBJ databases">
        <authorList>
            <person name="Illeghems K.G."/>
        </authorList>
    </citation>
    <scope>NUCLEOTIDE SEQUENCE [LARGE SCALE GENOMIC DNA]</scope>
    <source>
        <strain evidence="3">108B</strain>
    </source>
</reference>
<sequence length="60" mass="6670">MGGMIIKGRPTAIPWRAVLAWAGHHDLSKAEMALLDRCLIAMDAVFIAHWSEKLKRSLGK</sequence>
<dbReference type="PATRIC" id="fig|446692.3.peg.1443"/>
<organism evidence="1 3">
    <name type="scientific">Acetobacter senegalensis</name>
    <dbReference type="NCBI Taxonomy" id="446692"/>
    <lineage>
        <taxon>Bacteria</taxon>
        <taxon>Pseudomonadati</taxon>
        <taxon>Pseudomonadota</taxon>
        <taxon>Alphaproteobacteria</taxon>
        <taxon>Acetobacterales</taxon>
        <taxon>Acetobacteraceae</taxon>
        <taxon>Acetobacter</taxon>
    </lineage>
</organism>
<keyword evidence="3" id="KW-1185">Reference proteome</keyword>
<dbReference type="GeneID" id="34783027"/>